<evidence type="ECO:0000313" key="3">
    <source>
        <dbReference type="Proteomes" id="UP001174136"/>
    </source>
</evidence>
<evidence type="ECO:0000313" key="2">
    <source>
        <dbReference type="EMBL" id="KAK0137907.1"/>
    </source>
</evidence>
<sequence>MEEGSCCKWDGIIGQLTYSGTELLALRDGGALPSAGRHRRDGKARKRGRRGGVRQRTRRASKLPLPQMLLCNSRSLRNKLDELRVLARGCYEYRESGLMIFTETWFNRDVPDNFVQVDGFSHRRKLGKNRGRRSMHLYQGQLVFKLCNKRHYMQPGLGATTLRPHYLPREFSNIFVCAVYIPPSGNANRAANQIVDCVYRHLQNKRDTPTLILGDFNPCSLNKSLPGFYQYVKCNTRNNNILDKCYGNVKDAYTARAKPPLSNSDHNTIHLLPTYRSVFKSSKPEIRTLKVWSDDKIEELKGCFLSTDWDIFLKDADIDSAIESTTDYNSFCVDYHSTENC</sequence>
<accession>A0AA47MCX0</accession>
<dbReference type="Proteomes" id="UP001174136">
    <property type="component" value="Unassembled WGS sequence"/>
</dbReference>
<comment type="caution">
    <text evidence="2">The sequence shown here is derived from an EMBL/GenBank/DDBJ whole genome shotgun (WGS) entry which is preliminary data.</text>
</comment>
<gene>
    <name evidence="2" type="ORF">N1851_025875</name>
</gene>
<name>A0AA47MCX0_MERPO</name>
<evidence type="ECO:0008006" key="4">
    <source>
        <dbReference type="Google" id="ProtNLM"/>
    </source>
</evidence>
<dbReference type="AlphaFoldDB" id="A0AA47MCX0"/>
<dbReference type="SUPFAM" id="SSF56219">
    <property type="entry name" value="DNase I-like"/>
    <property type="match status" value="1"/>
</dbReference>
<feature type="compositionally biased region" description="Basic residues" evidence="1">
    <location>
        <begin position="36"/>
        <end position="58"/>
    </location>
</feature>
<reference evidence="2" key="1">
    <citation type="journal article" date="2023" name="Front. Mar. Sci.">
        <title>A new Merluccius polli reference genome to investigate the effects of global change in West African waters.</title>
        <authorList>
            <person name="Mateo J.L."/>
            <person name="Blanco-Fernandez C."/>
            <person name="Garcia-Vazquez E."/>
            <person name="Machado-Schiaffino G."/>
        </authorList>
    </citation>
    <scope>NUCLEOTIDE SEQUENCE</scope>
    <source>
        <strain evidence="2">C29</strain>
        <tissue evidence="2">Fin</tissue>
    </source>
</reference>
<dbReference type="EMBL" id="JAOPHQ010004843">
    <property type="protein sequence ID" value="KAK0137907.1"/>
    <property type="molecule type" value="Genomic_DNA"/>
</dbReference>
<feature type="region of interest" description="Disordered" evidence="1">
    <location>
        <begin position="31"/>
        <end position="58"/>
    </location>
</feature>
<proteinExistence type="predicted"/>
<protein>
    <recommendedName>
        <fullName evidence="4">Endonuclease/exonuclease/phosphatase domain-containing protein</fullName>
    </recommendedName>
</protein>
<dbReference type="InterPro" id="IPR036691">
    <property type="entry name" value="Endo/exonu/phosph_ase_sf"/>
</dbReference>
<evidence type="ECO:0000256" key="1">
    <source>
        <dbReference type="SAM" id="MobiDB-lite"/>
    </source>
</evidence>
<keyword evidence="3" id="KW-1185">Reference proteome</keyword>
<organism evidence="2 3">
    <name type="scientific">Merluccius polli</name>
    <name type="common">Benguela hake</name>
    <name type="synonym">Merluccius cadenati</name>
    <dbReference type="NCBI Taxonomy" id="89951"/>
    <lineage>
        <taxon>Eukaryota</taxon>
        <taxon>Metazoa</taxon>
        <taxon>Chordata</taxon>
        <taxon>Craniata</taxon>
        <taxon>Vertebrata</taxon>
        <taxon>Euteleostomi</taxon>
        <taxon>Actinopterygii</taxon>
        <taxon>Neopterygii</taxon>
        <taxon>Teleostei</taxon>
        <taxon>Neoteleostei</taxon>
        <taxon>Acanthomorphata</taxon>
        <taxon>Zeiogadaria</taxon>
        <taxon>Gadariae</taxon>
        <taxon>Gadiformes</taxon>
        <taxon>Gadoidei</taxon>
        <taxon>Merlucciidae</taxon>
        <taxon>Merluccius</taxon>
    </lineage>
</organism>
<dbReference type="Gene3D" id="3.60.10.10">
    <property type="entry name" value="Endonuclease/exonuclease/phosphatase"/>
    <property type="match status" value="1"/>
</dbReference>
<dbReference type="PANTHER" id="PTHR47510">
    <property type="entry name" value="REVERSE TRANSCRIPTASE DOMAIN-CONTAINING PROTEIN"/>
    <property type="match status" value="1"/>
</dbReference>
<dbReference type="PANTHER" id="PTHR47510:SF3">
    <property type="entry name" value="ENDO_EXONUCLEASE_PHOSPHATASE DOMAIN-CONTAINING PROTEIN"/>
    <property type="match status" value="1"/>
</dbReference>